<evidence type="ECO:0000313" key="2">
    <source>
        <dbReference type="EMBL" id="OTF77008.1"/>
    </source>
</evidence>
<evidence type="ECO:0000256" key="1">
    <source>
        <dbReference type="SAM" id="MobiDB-lite"/>
    </source>
</evidence>
<dbReference type="Proteomes" id="UP000194236">
    <property type="component" value="Unassembled WGS sequence"/>
</dbReference>
<accession>A0A1Y3BAR1</accession>
<name>A0A1Y3BAR1_EURMA</name>
<protein>
    <submittedName>
        <fullName evidence="2">Uncharacterized protein</fullName>
    </submittedName>
</protein>
<dbReference type="AlphaFoldDB" id="A0A1Y3BAR1"/>
<sequence length="22" mass="2437">MAHRAAPFQCTVIPSPGRMPLR</sequence>
<gene>
    <name evidence="2" type="ORF">BLA29_015017</name>
</gene>
<feature type="region of interest" description="Disordered" evidence="1">
    <location>
        <begin position="1"/>
        <end position="22"/>
    </location>
</feature>
<evidence type="ECO:0000313" key="3">
    <source>
        <dbReference type="Proteomes" id="UP000194236"/>
    </source>
</evidence>
<keyword evidence="3" id="KW-1185">Reference proteome</keyword>
<reference evidence="2 3" key="1">
    <citation type="submission" date="2017-03" db="EMBL/GenBank/DDBJ databases">
        <title>Genome Survey of Euroglyphus maynei.</title>
        <authorList>
            <person name="Arlian L.G."/>
            <person name="Morgan M.S."/>
            <person name="Rider S.D."/>
        </authorList>
    </citation>
    <scope>NUCLEOTIDE SEQUENCE [LARGE SCALE GENOMIC DNA]</scope>
    <source>
        <strain evidence="2">Arlian Lab</strain>
        <tissue evidence="2">Whole body</tissue>
    </source>
</reference>
<organism evidence="2 3">
    <name type="scientific">Euroglyphus maynei</name>
    <name type="common">Mayne's house dust mite</name>
    <dbReference type="NCBI Taxonomy" id="6958"/>
    <lineage>
        <taxon>Eukaryota</taxon>
        <taxon>Metazoa</taxon>
        <taxon>Ecdysozoa</taxon>
        <taxon>Arthropoda</taxon>
        <taxon>Chelicerata</taxon>
        <taxon>Arachnida</taxon>
        <taxon>Acari</taxon>
        <taxon>Acariformes</taxon>
        <taxon>Sarcoptiformes</taxon>
        <taxon>Astigmata</taxon>
        <taxon>Psoroptidia</taxon>
        <taxon>Analgoidea</taxon>
        <taxon>Pyroglyphidae</taxon>
        <taxon>Pyroglyphinae</taxon>
        <taxon>Euroglyphus</taxon>
    </lineage>
</organism>
<dbReference type="EMBL" id="MUJZ01034777">
    <property type="protein sequence ID" value="OTF77008.1"/>
    <property type="molecule type" value="Genomic_DNA"/>
</dbReference>
<proteinExistence type="predicted"/>
<comment type="caution">
    <text evidence="2">The sequence shown here is derived from an EMBL/GenBank/DDBJ whole genome shotgun (WGS) entry which is preliminary data.</text>
</comment>